<evidence type="ECO:0000256" key="4">
    <source>
        <dbReference type="ARBA" id="ARBA00022448"/>
    </source>
</evidence>
<dbReference type="AlphaFoldDB" id="A0A5B9PD58"/>
<gene>
    <name evidence="10" type="ORF">MFFC18_29120</name>
</gene>
<accession>A0A5B9PD58</accession>
<dbReference type="SUPFAM" id="SSF109755">
    <property type="entry name" value="PhoU-like"/>
    <property type="match status" value="1"/>
</dbReference>
<reference evidence="10 11" key="1">
    <citation type="submission" date="2019-08" db="EMBL/GenBank/DDBJ databases">
        <title>Deep-cultivation of Planctomycetes and their phenomic and genomic characterization uncovers novel biology.</title>
        <authorList>
            <person name="Wiegand S."/>
            <person name="Jogler M."/>
            <person name="Boedeker C."/>
            <person name="Pinto D."/>
            <person name="Vollmers J."/>
            <person name="Rivas-Marin E."/>
            <person name="Kohn T."/>
            <person name="Peeters S.H."/>
            <person name="Heuer A."/>
            <person name="Rast P."/>
            <person name="Oberbeckmann S."/>
            <person name="Bunk B."/>
            <person name="Jeske O."/>
            <person name="Meyerdierks A."/>
            <person name="Storesund J.E."/>
            <person name="Kallscheuer N."/>
            <person name="Luecker S."/>
            <person name="Lage O.M."/>
            <person name="Pohl T."/>
            <person name="Merkel B.J."/>
            <person name="Hornburger P."/>
            <person name="Mueller R.-W."/>
            <person name="Bruemmer F."/>
            <person name="Labrenz M."/>
            <person name="Spormann A.M."/>
            <person name="Op den Camp H."/>
            <person name="Overmann J."/>
            <person name="Amann R."/>
            <person name="Jetten M.S.M."/>
            <person name="Mascher T."/>
            <person name="Medema M.H."/>
            <person name="Devos D.P."/>
            <person name="Kaster A.-K."/>
            <person name="Ovreas L."/>
            <person name="Rohde M."/>
            <person name="Galperin M.Y."/>
            <person name="Jogler C."/>
        </authorList>
    </citation>
    <scope>NUCLEOTIDE SEQUENCE [LARGE SCALE GENOMIC DNA]</scope>
    <source>
        <strain evidence="10 11">FC18</strain>
    </source>
</reference>
<dbReference type="InterPro" id="IPR026022">
    <property type="entry name" value="PhoU_dom"/>
</dbReference>
<dbReference type="GO" id="GO:0045936">
    <property type="term" value="P:negative regulation of phosphate metabolic process"/>
    <property type="evidence" value="ECO:0007669"/>
    <property type="project" value="InterPro"/>
</dbReference>
<dbReference type="GO" id="GO:0006817">
    <property type="term" value="P:phosphate ion transport"/>
    <property type="evidence" value="ECO:0007669"/>
    <property type="project" value="UniProtKB-KW"/>
</dbReference>
<proteinExistence type="inferred from homology"/>
<dbReference type="RefSeq" id="WP_157665235.1">
    <property type="nucleotide sequence ID" value="NZ_CP042912.1"/>
</dbReference>
<evidence type="ECO:0000256" key="2">
    <source>
        <dbReference type="ARBA" id="ARBA00008107"/>
    </source>
</evidence>
<dbReference type="InterPro" id="IPR038078">
    <property type="entry name" value="PhoU-like_sf"/>
</dbReference>
<feature type="domain" description="PhoU" evidence="9">
    <location>
        <begin position="118"/>
        <end position="203"/>
    </location>
</feature>
<evidence type="ECO:0000256" key="8">
    <source>
        <dbReference type="PIRNR" id="PIRNR003107"/>
    </source>
</evidence>
<evidence type="ECO:0000256" key="7">
    <source>
        <dbReference type="ARBA" id="ARBA00056181"/>
    </source>
</evidence>
<organism evidence="10 11">
    <name type="scientific">Mariniblastus fucicola</name>
    <dbReference type="NCBI Taxonomy" id="980251"/>
    <lineage>
        <taxon>Bacteria</taxon>
        <taxon>Pseudomonadati</taxon>
        <taxon>Planctomycetota</taxon>
        <taxon>Planctomycetia</taxon>
        <taxon>Pirellulales</taxon>
        <taxon>Pirellulaceae</taxon>
        <taxon>Mariniblastus</taxon>
    </lineage>
</organism>
<dbReference type="InterPro" id="IPR028366">
    <property type="entry name" value="PhoU"/>
</dbReference>
<dbReference type="FunFam" id="1.20.58.220:FF:000004">
    <property type="entry name" value="Phosphate-specific transport system accessory protein PhoU"/>
    <property type="match status" value="1"/>
</dbReference>
<dbReference type="GO" id="GO:0030643">
    <property type="term" value="P:intracellular phosphate ion homeostasis"/>
    <property type="evidence" value="ECO:0007669"/>
    <property type="project" value="InterPro"/>
</dbReference>
<dbReference type="Proteomes" id="UP000322214">
    <property type="component" value="Chromosome"/>
</dbReference>
<evidence type="ECO:0000313" key="10">
    <source>
        <dbReference type="EMBL" id="QEG23020.1"/>
    </source>
</evidence>
<comment type="similarity">
    <text evidence="2 8">Belongs to the PhoU family.</text>
</comment>
<evidence type="ECO:0000256" key="5">
    <source>
        <dbReference type="ARBA" id="ARBA00022490"/>
    </source>
</evidence>
<evidence type="ECO:0000313" key="11">
    <source>
        <dbReference type="Proteomes" id="UP000322214"/>
    </source>
</evidence>
<keyword evidence="6 8" id="KW-0592">Phosphate transport</keyword>
<keyword evidence="5 8" id="KW-0963">Cytoplasm</keyword>
<comment type="subunit">
    <text evidence="3 8">Homodimer.</text>
</comment>
<evidence type="ECO:0000259" key="9">
    <source>
        <dbReference type="Pfam" id="PF01895"/>
    </source>
</evidence>
<dbReference type="STRING" id="980251.GCA_001642875_04047"/>
<dbReference type="Gene3D" id="1.20.58.220">
    <property type="entry name" value="Phosphate transport system protein phou homolog 2, domain 2"/>
    <property type="match status" value="1"/>
</dbReference>
<feature type="domain" description="PhoU" evidence="9">
    <location>
        <begin position="19"/>
        <end position="102"/>
    </location>
</feature>
<name>A0A5B9PD58_9BACT</name>
<dbReference type="EMBL" id="CP042912">
    <property type="protein sequence ID" value="QEG23020.1"/>
    <property type="molecule type" value="Genomic_DNA"/>
</dbReference>
<dbReference type="Pfam" id="PF01895">
    <property type="entry name" value="PhoU"/>
    <property type="match status" value="2"/>
</dbReference>
<keyword evidence="4 8" id="KW-0813">Transport</keyword>
<comment type="subcellular location">
    <subcellularLocation>
        <location evidence="1 8">Cytoplasm</location>
    </subcellularLocation>
</comment>
<comment type="function">
    <text evidence="7 8">Plays a role in the regulation of phosphate uptake.</text>
</comment>
<protein>
    <recommendedName>
        <fullName evidence="8">Phosphate-specific transport system accessory protein PhoU</fullName>
    </recommendedName>
</protein>
<sequence length="240" mass="27001">MTRLEKILANILDELLLQSEQVEEMVELGLRSIEDRCDDAVAQVQTLERTINDREVKIEEACLATIALHHPAASDLRLAATILKVNGDLERIGDLALNLTERAEALREYEQLAIPTELAEMVRYSLSMVRDAHRALQEKDVALAQRVCHRDDQLDAMNRELIVSITDQMKQASDLLSGQLHIFSASRIIERIGDHATNIAEDVMYLVNGEILRHQHKIFDQIGAPADGRFGIDGSFNAKR</sequence>
<dbReference type="GO" id="GO:0005737">
    <property type="term" value="C:cytoplasm"/>
    <property type="evidence" value="ECO:0007669"/>
    <property type="project" value="UniProtKB-SubCell"/>
</dbReference>
<dbReference type="PANTHER" id="PTHR42930">
    <property type="entry name" value="PHOSPHATE-SPECIFIC TRANSPORT SYSTEM ACCESSORY PROTEIN PHOU"/>
    <property type="match status" value="1"/>
</dbReference>
<dbReference type="PIRSF" id="PIRSF003107">
    <property type="entry name" value="PhoU"/>
    <property type="match status" value="1"/>
</dbReference>
<evidence type="ECO:0000256" key="6">
    <source>
        <dbReference type="ARBA" id="ARBA00022592"/>
    </source>
</evidence>
<evidence type="ECO:0000256" key="1">
    <source>
        <dbReference type="ARBA" id="ARBA00004496"/>
    </source>
</evidence>
<dbReference type="PANTHER" id="PTHR42930:SF3">
    <property type="entry name" value="PHOSPHATE-SPECIFIC TRANSPORT SYSTEM ACCESSORY PROTEIN PHOU"/>
    <property type="match status" value="1"/>
</dbReference>
<keyword evidence="11" id="KW-1185">Reference proteome</keyword>
<evidence type="ECO:0000256" key="3">
    <source>
        <dbReference type="ARBA" id="ARBA00011738"/>
    </source>
</evidence>
<dbReference type="NCBIfam" id="TIGR02135">
    <property type="entry name" value="phoU_full"/>
    <property type="match status" value="1"/>
</dbReference>
<dbReference type="KEGG" id="mff:MFFC18_29120"/>